<sequence length="348" mass="37507">MKCSSLATLNTIVFFLISLQSIITTTCYGRGTTGAPMLIIDDKSNIFDVTSYGAVGDGKTEASQGFLKAWGDVCGKENAIPTLLIPANQKFLLNPIVFNGRNCKSNAIHVQLQGTILAADNVEAWGDKRGGNWLRFSDVFGLIIDGGGRIDGRGEIWWRLFRALSFHNCSNLQLSGVHHVNSQKNHISLNGCNNVQLSHLTITAPEDSPNTDGVDVSYSTNGGRGYARKISYEDIILVDTRNPIIITHEYMNHHVLRADPTAPPPPPSSSDVEIRDVWFRRVNGTSSVRRAIYLDCGGAAGCTGVHLEDVHIVSSPTAIPPVGAVFAECNNAHGDSVSTTPPVGCLLP</sequence>
<evidence type="ECO:0000313" key="11">
    <source>
        <dbReference type="Proteomes" id="UP001154282"/>
    </source>
</evidence>
<dbReference type="EMBL" id="CAMGYJ010000004">
    <property type="protein sequence ID" value="CAI0398444.1"/>
    <property type="molecule type" value="Genomic_DNA"/>
</dbReference>
<evidence type="ECO:0000256" key="6">
    <source>
        <dbReference type="ARBA" id="ARBA00023295"/>
    </source>
</evidence>
<dbReference type="InterPro" id="IPR012334">
    <property type="entry name" value="Pectin_lyas_fold"/>
</dbReference>
<keyword evidence="11" id="KW-1185">Reference proteome</keyword>
<dbReference type="GO" id="GO:0004650">
    <property type="term" value="F:polygalacturonase activity"/>
    <property type="evidence" value="ECO:0007669"/>
    <property type="project" value="InterPro"/>
</dbReference>
<protein>
    <recommendedName>
        <fullName evidence="12">Polygalacturonase</fullName>
    </recommendedName>
</protein>
<keyword evidence="5 8" id="KW-0378">Hydrolase</keyword>
<dbReference type="InterPro" id="IPR000743">
    <property type="entry name" value="Glyco_hydro_28"/>
</dbReference>
<dbReference type="Proteomes" id="UP001154282">
    <property type="component" value="Unassembled WGS sequence"/>
</dbReference>
<keyword evidence="4" id="KW-0964">Secreted</keyword>
<dbReference type="GO" id="GO:0071555">
    <property type="term" value="P:cell wall organization"/>
    <property type="evidence" value="ECO:0007669"/>
    <property type="project" value="UniProtKB-KW"/>
</dbReference>
<dbReference type="SUPFAM" id="SSF51126">
    <property type="entry name" value="Pectin lyase-like"/>
    <property type="match status" value="1"/>
</dbReference>
<dbReference type="AlphaFoldDB" id="A0AAV0ILN4"/>
<evidence type="ECO:0000256" key="7">
    <source>
        <dbReference type="ARBA" id="ARBA00023316"/>
    </source>
</evidence>
<evidence type="ECO:0008006" key="12">
    <source>
        <dbReference type="Google" id="ProtNLM"/>
    </source>
</evidence>
<accession>A0AAV0ILN4</accession>
<evidence type="ECO:0000256" key="8">
    <source>
        <dbReference type="RuleBase" id="RU361169"/>
    </source>
</evidence>
<evidence type="ECO:0000256" key="1">
    <source>
        <dbReference type="ARBA" id="ARBA00004191"/>
    </source>
</evidence>
<dbReference type="Gene3D" id="2.160.20.10">
    <property type="entry name" value="Single-stranded right-handed beta-helix, Pectin lyase-like"/>
    <property type="match status" value="2"/>
</dbReference>
<evidence type="ECO:0000256" key="2">
    <source>
        <dbReference type="ARBA" id="ARBA00008834"/>
    </source>
</evidence>
<proteinExistence type="inferred from homology"/>
<gene>
    <name evidence="10" type="ORF">LITE_LOCUS9903</name>
</gene>
<keyword evidence="6 8" id="KW-0326">Glycosidase</keyword>
<evidence type="ECO:0000256" key="9">
    <source>
        <dbReference type="SAM" id="SignalP"/>
    </source>
</evidence>
<comment type="caution">
    <text evidence="10">The sequence shown here is derived from an EMBL/GenBank/DDBJ whole genome shotgun (WGS) entry which is preliminary data.</text>
</comment>
<evidence type="ECO:0000256" key="5">
    <source>
        <dbReference type="ARBA" id="ARBA00022801"/>
    </source>
</evidence>
<dbReference type="GO" id="GO:0005975">
    <property type="term" value="P:carbohydrate metabolic process"/>
    <property type="evidence" value="ECO:0007669"/>
    <property type="project" value="InterPro"/>
</dbReference>
<dbReference type="Pfam" id="PF00295">
    <property type="entry name" value="Glyco_hydro_28"/>
    <property type="match status" value="1"/>
</dbReference>
<feature type="chain" id="PRO_5043314462" description="Polygalacturonase" evidence="9">
    <location>
        <begin position="30"/>
        <end position="348"/>
    </location>
</feature>
<feature type="signal peptide" evidence="9">
    <location>
        <begin position="1"/>
        <end position="29"/>
    </location>
</feature>
<dbReference type="PANTHER" id="PTHR31375">
    <property type="match status" value="1"/>
</dbReference>
<reference evidence="10" key="1">
    <citation type="submission" date="2022-08" db="EMBL/GenBank/DDBJ databases">
        <authorList>
            <person name="Gutierrez-Valencia J."/>
        </authorList>
    </citation>
    <scope>NUCLEOTIDE SEQUENCE</scope>
</reference>
<dbReference type="InterPro" id="IPR011050">
    <property type="entry name" value="Pectin_lyase_fold/virulence"/>
</dbReference>
<organism evidence="10 11">
    <name type="scientific">Linum tenue</name>
    <dbReference type="NCBI Taxonomy" id="586396"/>
    <lineage>
        <taxon>Eukaryota</taxon>
        <taxon>Viridiplantae</taxon>
        <taxon>Streptophyta</taxon>
        <taxon>Embryophyta</taxon>
        <taxon>Tracheophyta</taxon>
        <taxon>Spermatophyta</taxon>
        <taxon>Magnoliopsida</taxon>
        <taxon>eudicotyledons</taxon>
        <taxon>Gunneridae</taxon>
        <taxon>Pentapetalae</taxon>
        <taxon>rosids</taxon>
        <taxon>fabids</taxon>
        <taxon>Malpighiales</taxon>
        <taxon>Linaceae</taxon>
        <taxon>Linum</taxon>
    </lineage>
</organism>
<keyword evidence="7" id="KW-0961">Cell wall biogenesis/degradation</keyword>
<evidence type="ECO:0000256" key="3">
    <source>
        <dbReference type="ARBA" id="ARBA00022512"/>
    </source>
</evidence>
<comment type="subcellular location">
    <subcellularLocation>
        <location evidence="1">Secreted</location>
        <location evidence="1">Cell wall</location>
    </subcellularLocation>
</comment>
<evidence type="ECO:0000256" key="4">
    <source>
        <dbReference type="ARBA" id="ARBA00022525"/>
    </source>
</evidence>
<keyword evidence="3" id="KW-0134">Cell wall</keyword>
<comment type="similarity">
    <text evidence="2 8">Belongs to the glycosyl hydrolase 28 family.</text>
</comment>
<evidence type="ECO:0000313" key="10">
    <source>
        <dbReference type="EMBL" id="CAI0398444.1"/>
    </source>
</evidence>
<keyword evidence="9" id="KW-0732">Signal</keyword>
<name>A0AAV0ILN4_9ROSI</name>